<evidence type="ECO:0000313" key="1">
    <source>
        <dbReference type="EMBL" id="ADZ69579.1"/>
    </source>
</evidence>
<protein>
    <submittedName>
        <fullName evidence="1">Uncharacterized protein</fullName>
    </submittedName>
</protein>
<sequence>MAAVGNNYAKRNERPSLKEYNDAWSTVRKRAIQKTQVLRNELSNSVFTTGVIVSQQKTADAIRGSYSSTASAMARLNILV</sequence>
<dbReference type="eggNOG" id="ENOG502ZJB4">
    <property type="taxonomic scope" value="Bacteria"/>
</dbReference>
<organism evidence="1 2">
    <name type="scientific">Polymorphum gilvum (strain LMG 25793 / CGMCC 1.9160 / SL003B-26A1)</name>
    <dbReference type="NCBI Taxonomy" id="991905"/>
    <lineage>
        <taxon>Bacteria</taxon>
        <taxon>Pseudomonadati</taxon>
        <taxon>Pseudomonadota</taxon>
        <taxon>Alphaproteobacteria</taxon>
        <taxon>Rhodobacterales</taxon>
        <taxon>Paracoccaceae</taxon>
        <taxon>Polymorphum</taxon>
    </lineage>
</organism>
<proteinExistence type="predicted"/>
<dbReference type="KEGG" id="pgv:SL003B_1149"/>
<keyword evidence="2" id="KW-1185">Reference proteome</keyword>
<evidence type="ECO:0000313" key="2">
    <source>
        <dbReference type="Proteomes" id="UP000008130"/>
    </source>
</evidence>
<dbReference type="EMBL" id="CP002568">
    <property type="protein sequence ID" value="ADZ69579.1"/>
    <property type="molecule type" value="Genomic_DNA"/>
</dbReference>
<dbReference type="AlphaFoldDB" id="F2IZM1"/>
<reference evidence="1 2" key="1">
    <citation type="journal article" date="2011" name="J. Bacteriol.">
        <title>Complete genome sequence of Polymorphum gilvum SL003B-26A1T, a crude oil-degrading bacterium from oil-polluted saline soil.</title>
        <authorList>
            <person name="Li S.G."/>
            <person name="Tang Y.Q."/>
            <person name="Nie Y."/>
            <person name="Cai M."/>
            <person name="Wu X.L."/>
        </authorList>
    </citation>
    <scope>NUCLEOTIDE SEQUENCE [LARGE SCALE GENOMIC DNA]</scope>
    <source>
        <strain evidence="2">LMG 25793 / CGMCC 1.9160 / SL003B-26A1</strain>
    </source>
</reference>
<dbReference type="HOGENOM" id="CLU_196036_0_0_5"/>
<accession>F2IZM1</accession>
<name>F2IZM1_POLGS</name>
<gene>
    <name evidence="1" type="ordered locus">SL003B_1149</name>
</gene>
<dbReference type="Proteomes" id="UP000008130">
    <property type="component" value="Chromosome"/>
</dbReference>